<keyword evidence="3" id="KW-1185">Reference proteome</keyword>
<dbReference type="AlphaFoldDB" id="A0A9X3J507"/>
<dbReference type="SUPFAM" id="SSF82153">
    <property type="entry name" value="FAS1 domain"/>
    <property type="match status" value="4"/>
</dbReference>
<dbReference type="InterPro" id="IPR050904">
    <property type="entry name" value="Adhesion/Biosynth-related"/>
</dbReference>
<dbReference type="FunFam" id="2.30.180.10:FF:000032">
    <property type="entry name" value="Fasciclin domain-containing protein, putative"/>
    <property type="match status" value="4"/>
</dbReference>
<dbReference type="Pfam" id="PF02469">
    <property type="entry name" value="Fasciclin"/>
    <property type="match status" value="4"/>
</dbReference>
<evidence type="ECO:0000259" key="1">
    <source>
        <dbReference type="PROSITE" id="PS50213"/>
    </source>
</evidence>
<dbReference type="PANTHER" id="PTHR10900:SF77">
    <property type="entry name" value="FI19380P1"/>
    <property type="match status" value="1"/>
</dbReference>
<comment type="caution">
    <text evidence="2">The sequence shown here is derived from an EMBL/GenBank/DDBJ whole genome shotgun (WGS) entry which is preliminary data.</text>
</comment>
<dbReference type="EMBL" id="JAPOHD010000026">
    <property type="protein sequence ID" value="MCY1721004.1"/>
    <property type="molecule type" value="Genomic_DNA"/>
</dbReference>
<reference evidence="2" key="1">
    <citation type="submission" date="2022-11" db="EMBL/GenBank/DDBJ databases">
        <title>Marilongibacter aestuarii gen. nov., sp. nov., isolated from tidal flat sediment.</title>
        <authorList>
            <person name="Jiayan W."/>
        </authorList>
    </citation>
    <scope>NUCLEOTIDE SEQUENCE</scope>
    <source>
        <strain evidence="2">Z1-6</strain>
    </source>
</reference>
<dbReference type="PANTHER" id="PTHR10900">
    <property type="entry name" value="PERIOSTIN-RELATED"/>
    <property type="match status" value="1"/>
</dbReference>
<dbReference type="PROSITE" id="PS51257">
    <property type="entry name" value="PROKAR_LIPOPROTEIN"/>
    <property type="match status" value="1"/>
</dbReference>
<dbReference type="PROSITE" id="PS50213">
    <property type="entry name" value="FAS1"/>
    <property type="match status" value="4"/>
</dbReference>
<organism evidence="2 3">
    <name type="scientific">Draconibacterium aestuarii</name>
    <dbReference type="NCBI Taxonomy" id="2998507"/>
    <lineage>
        <taxon>Bacteria</taxon>
        <taxon>Pseudomonadati</taxon>
        <taxon>Bacteroidota</taxon>
        <taxon>Bacteroidia</taxon>
        <taxon>Marinilabiliales</taxon>
        <taxon>Prolixibacteraceae</taxon>
        <taxon>Draconibacterium</taxon>
    </lineage>
</organism>
<dbReference type="Proteomes" id="UP001145087">
    <property type="component" value="Unassembled WGS sequence"/>
</dbReference>
<protein>
    <submittedName>
        <fullName evidence="2">Fasciclin domain-containing protein</fullName>
    </submittedName>
</protein>
<dbReference type="Gene3D" id="2.30.180.10">
    <property type="entry name" value="FAS1 domain"/>
    <property type="match status" value="4"/>
</dbReference>
<sequence>MKTKELLSEMKTRINLVSVLLIALVLGFTSCDNEDDDPMPENPIEKSIVDVAAEAGSFSVLIEAAQKAGLADFLSTEQNITVFAPTDAAFAVLLAELNLSSLDQVDAATLASILTYHVVSGKVYSDNLRSGAVSSLNTSSPDKEPLSLLVNVGSDVMINNAKVTTADIMASNGVIHVIDKVLLPPTVVDIATYSDDFSSLVSAVVKADLAGTLSGEGPFTVFAPTNDAFSALFAALQISGLDEVSVEDLTSILTYHVLGDNVLSSEIAAGMVAALSGDDVEITIGDAVMLNGSIKVTVTDIQGTNGVVHVIDAVLVPPMQKTNTIADIAVANSEFSILFEALIKADLVGAVADKEAELTVFAPTNDAFVALLSELGATSLDDISVETLTNILLYHVIGSKAMSTDLTSGYYPTLSTFSGNNISMYVMVGDEVSINNSTMVTAADIEADNGVIHVVDKVILPPSVVNIAIDNANFSTLVSAVVKAGLVETLSGEGPFTVFAPTNDAFDALFAALEISGINDLTAEQLIPILTYHVVSGNVLSTDLANGMVPTLSGDKQITVDLTSGVKINDSQVVAANIQGANGVVHVIDKVLLPE</sequence>
<dbReference type="RefSeq" id="WP_343333338.1">
    <property type="nucleotide sequence ID" value="NZ_JAPOHD010000026.1"/>
</dbReference>
<feature type="domain" description="FAS1" evidence="1">
    <location>
        <begin position="322"/>
        <end position="459"/>
    </location>
</feature>
<dbReference type="SMART" id="SM00554">
    <property type="entry name" value="FAS1"/>
    <property type="match status" value="4"/>
</dbReference>
<accession>A0A9X3J507</accession>
<dbReference type="InterPro" id="IPR036378">
    <property type="entry name" value="FAS1_dom_sf"/>
</dbReference>
<feature type="domain" description="FAS1" evidence="1">
    <location>
        <begin position="461"/>
        <end position="592"/>
    </location>
</feature>
<evidence type="ECO:0000313" key="3">
    <source>
        <dbReference type="Proteomes" id="UP001145087"/>
    </source>
</evidence>
<dbReference type="InterPro" id="IPR000782">
    <property type="entry name" value="FAS1_domain"/>
</dbReference>
<evidence type="ECO:0000313" key="2">
    <source>
        <dbReference type="EMBL" id="MCY1721004.1"/>
    </source>
</evidence>
<feature type="domain" description="FAS1" evidence="1">
    <location>
        <begin position="45"/>
        <end position="182"/>
    </location>
</feature>
<feature type="domain" description="FAS1" evidence="1">
    <location>
        <begin position="184"/>
        <end position="315"/>
    </location>
</feature>
<dbReference type="GO" id="GO:0005615">
    <property type="term" value="C:extracellular space"/>
    <property type="evidence" value="ECO:0007669"/>
    <property type="project" value="TreeGrafter"/>
</dbReference>
<gene>
    <name evidence="2" type="ORF">OU798_11670</name>
</gene>
<proteinExistence type="predicted"/>
<name>A0A9X3J507_9BACT</name>